<keyword evidence="3" id="KW-1185">Reference proteome</keyword>
<dbReference type="AlphaFoldDB" id="A0AAW1IU62"/>
<dbReference type="Proteomes" id="UP001458880">
    <property type="component" value="Unassembled WGS sequence"/>
</dbReference>
<proteinExistence type="predicted"/>
<feature type="chain" id="PRO_5043990812" description="Nuclease HARBI1" evidence="1">
    <location>
        <begin position="20"/>
        <end position="116"/>
    </location>
</feature>
<comment type="caution">
    <text evidence="2">The sequence shown here is derived from an EMBL/GenBank/DDBJ whole genome shotgun (WGS) entry which is preliminary data.</text>
</comment>
<evidence type="ECO:0000256" key="1">
    <source>
        <dbReference type="SAM" id="SignalP"/>
    </source>
</evidence>
<reference evidence="2 3" key="1">
    <citation type="journal article" date="2024" name="BMC Genomics">
        <title>De novo assembly and annotation of Popillia japonica's genome with initial clues to its potential as an invasive pest.</title>
        <authorList>
            <person name="Cucini C."/>
            <person name="Boschi S."/>
            <person name="Funari R."/>
            <person name="Cardaioli E."/>
            <person name="Iannotti N."/>
            <person name="Marturano G."/>
            <person name="Paoli F."/>
            <person name="Bruttini M."/>
            <person name="Carapelli A."/>
            <person name="Frati F."/>
            <person name="Nardi F."/>
        </authorList>
    </citation>
    <scope>NUCLEOTIDE SEQUENCE [LARGE SCALE GENOMIC DNA]</scope>
    <source>
        <strain evidence="2">DMR45628</strain>
    </source>
</reference>
<feature type="signal peptide" evidence="1">
    <location>
        <begin position="1"/>
        <end position="19"/>
    </location>
</feature>
<evidence type="ECO:0000313" key="2">
    <source>
        <dbReference type="EMBL" id="KAK9693289.1"/>
    </source>
</evidence>
<accession>A0AAW1IU62</accession>
<sequence length="116" mass="13175">MMFITLRFLATGCFLQVVGDFIGVDKSTVNRVVEMVTRAIATLSRRFIDMPRSEEEINKQWAFDVKQRVEAIVLACAVLHNIACLMKDTNPPLNEDIEAAVDIVFPDDAIDNKMWQ</sequence>
<organism evidence="2 3">
    <name type="scientific">Popillia japonica</name>
    <name type="common">Japanese beetle</name>
    <dbReference type="NCBI Taxonomy" id="7064"/>
    <lineage>
        <taxon>Eukaryota</taxon>
        <taxon>Metazoa</taxon>
        <taxon>Ecdysozoa</taxon>
        <taxon>Arthropoda</taxon>
        <taxon>Hexapoda</taxon>
        <taxon>Insecta</taxon>
        <taxon>Pterygota</taxon>
        <taxon>Neoptera</taxon>
        <taxon>Endopterygota</taxon>
        <taxon>Coleoptera</taxon>
        <taxon>Polyphaga</taxon>
        <taxon>Scarabaeiformia</taxon>
        <taxon>Scarabaeidae</taxon>
        <taxon>Rutelinae</taxon>
        <taxon>Popillia</taxon>
    </lineage>
</organism>
<dbReference type="EMBL" id="JASPKY010000547">
    <property type="protein sequence ID" value="KAK9693289.1"/>
    <property type="molecule type" value="Genomic_DNA"/>
</dbReference>
<protein>
    <recommendedName>
        <fullName evidence="4">Nuclease HARBI1</fullName>
    </recommendedName>
</protein>
<evidence type="ECO:0000313" key="3">
    <source>
        <dbReference type="Proteomes" id="UP001458880"/>
    </source>
</evidence>
<evidence type="ECO:0008006" key="4">
    <source>
        <dbReference type="Google" id="ProtNLM"/>
    </source>
</evidence>
<keyword evidence="1" id="KW-0732">Signal</keyword>
<name>A0AAW1IU62_POPJA</name>
<gene>
    <name evidence="2" type="ORF">QE152_g34327</name>
</gene>